<proteinExistence type="predicted"/>
<organism evidence="5 6">
    <name type="scientific">Austrofundulus limnaeus</name>
    <name type="common">Annual killifish</name>
    <dbReference type="NCBI Taxonomy" id="52670"/>
    <lineage>
        <taxon>Eukaryota</taxon>
        <taxon>Metazoa</taxon>
        <taxon>Chordata</taxon>
        <taxon>Craniata</taxon>
        <taxon>Vertebrata</taxon>
        <taxon>Euteleostomi</taxon>
        <taxon>Actinopterygii</taxon>
        <taxon>Neopterygii</taxon>
        <taxon>Teleostei</taxon>
        <taxon>Neoteleostei</taxon>
        <taxon>Acanthomorphata</taxon>
        <taxon>Ovalentaria</taxon>
        <taxon>Atherinomorphae</taxon>
        <taxon>Cyprinodontiformes</taxon>
        <taxon>Rivulidae</taxon>
        <taxon>Austrofundulus</taxon>
    </lineage>
</organism>
<dbReference type="AlphaFoldDB" id="A0A2I4B871"/>
<dbReference type="GeneID" id="106517572"/>
<dbReference type="InParanoid" id="A0A2I4B871"/>
<dbReference type="STRING" id="52670.A0A2I4B871"/>
<reference evidence="6" key="1">
    <citation type="submission" date="2025-08" db="UniProtKB">
        <authorList>
            <consortium name="RefSeq"/>
        </authorList>
    </citation>
    <scope>IDENTIFICATION</scope>
    <source>
        <strain evidence="6">Quisiro</strain>
        <tissue evidence="6">Liver</tissue>
    </source>
</reference>
<dbReference type="InterPro" id="IPR002110">
    <property type="entry name" value="Ankyrin_rpt"/>
</dbReference>
<keyword evidence="1" id="KW-0677">Repeat</keyword>
<evidence type="ECO:0000313" key="5">
    <source>
        <dbReference type="Proteomes" id="UP000192220"/>
    </source>
</evidence>
<dbReference type="PROSITE" id="PS50297">
    <property type="entry name" value="ANK_REP_REGION"/>
    <property type="match status" value="1"/>
</dbReference>
<evidence type="ECO:0000313" key="6">
    <source>
        <dbReference type="RefSeq" id="XP_013863939.1"/>
    </source>
</evidence>
<dbReference type="SUPFAM" id="SSF48403">
    <property type="entry name" value="Ankyrin repeat"/>
    <property type="match status" value="1"/>
</dbReference>
<evidence type="ECO:0000256" key="3">
    <source>
        <dbReference type="PROSITE-ProRule" id="PRU00023"/>
    </source>
</evidence>
<sequence>MVLITDDRDGGVASSLRVKQLQQPKKVHPTITEEPPSYYEEDSLRSCAEEVEEDGDDEEGSEEDSDEFEEVDFEDLEDCRSIASDDSFYPPDDAFADSERSPSPDSPEPLSFFRACCSNNAAVVRILIRHGVKEEEVKETDRNSRTGLMVACYQGFVDVVIALSQCPHLDVNWQDSEGNTALITAAQAGHITITNYLLNYYSGLDIERRNCHGFTALMKASMQGRVDCVRSLMMAGASLNARDFGRNLTAREWAVFTGRYETAWVMTRLVERSCAFQYCDAYSLEWPPLTSLVAKAQEPRSCLKRLSDTVRNVFNIANVTNPEDEGVIDHMVSVTTAIRSPVIAVACRTVCPDSPPSVGKRRYAVPEIIRQQRARELRSTNPARADSHLKLFQNSRVTLVAKNAEDRRPSLQVQKSAPRQRSSSLGMVAYNQALELRRTSLLPMHMVLRRSSVRPGFSIPKVRISKAPTPTYEPEIVRRKSSIKDGGGNFLQIPKWRYKELKEQRRKAEEAEKKRLEAVTRRHMEAGRRK</sequence>
<dbReference type="OrthoDB" id="10057496at2759"/>
<feature type="compositionally biased region" description="Basic and acidic residues" evidence="4">
    <location>
        <begin position="1"/>
        <end position="10"/>
    </location>
</feature>
<dbReference type="CTD" id="568270"/>
<feature type="region of interest" description="Disordered" evidence="4">
    <location>
        <begin position="504"/>
        <end position="530"/>
    </location>
</feature>
<dbReference type="RefSeq" id="XP_013863939.1">
    <property type="nucleotide sequence ID" value="XM_014008485.1"/>
</dbReference>
<dbReference type="PANTHER" id="PTHR24173:SF1">
    <property type="entry name" value="ANKYRIN REPEAT DOMAIN-CONTAINING PROTEIN 33B"/>
    <property type="match status" value="1"/>
</dbReference>
<dbReference type="PANTHER" id="PTHR24173">
    <property type="entry name" value="ANKYRIN REPEAT CONTAINING"/>
    <property type="match status" value="1"/>
</dbReference>
<evidence type="ECO:0000256" key="1">
    <source>
        <dbReference type="ARBA" id="ARBA00022737"/>
    </source>
</evidence>
<dbReference type="InterPro" id="IPR036770">
    <property type="entry name" value="Ankyrin_rpt-contain_sf"/>
</dbReference>
<dbReference type="Proteomes" id="UP000192220">
    <property type="component" value="Unplaced"/>
</dbReference>
<dbReference type="Gene3D" id="1.25.40.20">
    <property type="entry name" value="Ankyrin repeat-containing domain"/>
    <property type="match status" value="1"/>
</dbReference>
<protein>
    <submittedName>
        <fullName evidence="6">Ankyrin repeat domain-containing protein 33B</fullName>
    </submittedName>
</protein>
<dbReference type="PROSITE" id="PS50088">
    <property type="entry name" value="ANK_REPEAT"/>
    <property type="match status" value="2"/>
</dbReference>
<name>A0A2I4B871_AUSLI</name>
<evidence type="ECO:0000256" key="2">
    <source>
        <dbReference type="ARBA" id="ARBA00023043"/>
    </source>
</evidence>
<dbReference type="KEGG" id="alim:106517572"/>
<feature type="compositionally biased region" description="Acidic residues" evidence="4">
    <location>
        <begin position="49"/>
        <end position="77"/>
    </location>
</feature>
<dbReference type="SMART" id="SM00248">
    <property type="entry name" value="ANK"/>
    <property type="match status" value="4"/>
</dbReference>
<gene>
    <name evidence="6" type="primary">ankrd33ba</name>
</gene>
<accession>A0A2I4B871</accession>
<keyword evidence="5" id="KW-1185">Reference proteome</keyword>
<feature type="repeat" description="ANK" evidence="3">
    <location>
        <begin position="212"/>
        <end position="244"/>
    </location>
</feature>
<feature type="region of interest" description="Disordered" evidence="4">
    <location>
        <begin position="1"/>
        <end position="107"/>
    </location>
</feature>
<feature type="repeat" description="ANK" evidence="3">
    <location>
        <begin position="177"/>
        <end position="209"/>
    </location>
</feature>
<evidence type="ECO:0000256" key="4">
    <source>
        <dbReference type="SAM" id="MobiDB-lite"/>
    </source>
</evidence>
<dbReference type="Pfam" id="PF12796">
    <property type="entry name" value="Ank_2"/>
    <property type="match status" value="1"/>
</dbReference>
<keyword evidence="2 3" id="KW-0040">ANK repeat</keyword>